<evidence type="ECO:0000313" key="3">
    <source>
        <dbReference type="EMBL" id="RKX69394.1"/>
    </source>
</evidence>
<dbReference type="PROSITE" id="PS51278">
    <property type="entry name" value="GATASE_TYPE_2"/>
    <property type="match status" value="1"/>
</dbReference>
<dbReference type="CDD" id="cd01908">
    <property type="entry name" value="YafJ"/>
    <property type="match status" value="1"/>
</dbReference>
<dbReference type="Gene3D" id="3.60.20.10">
    <property type="entry name" value="Glutamine Phosphoribosylpyrophosphate, subunit 1, domain 1"/>
    <property type="match status" value="1"/>
</dbReference>
<evidence type="ECO:0000259" key="2">
    <source>
        <dbReference type="PROSITE" id="PS51278"/>
    </source>
</evidence>
<dbReference type="InterPro" id="IPR029055">
    <property type="entry name" value="Ntn_hydrolases_N"/>
</dbReference>
<sequence>MCELLGMSFNLPVRPSISFRGFRHRGKYNPDGWGIAFYPDECASAAQVIKEPIEAKESKLSKFLKDYEKVKSKIFVAHVRRASVGEKGRYKNTHPFCRELNEVEYVFAHNGTLNKTFKKTLELVRFKPIGETDSEHAFCYLLKCIEERGIAQWKKNDFDWLTEKLREINKYGTFNCIFSDGKHLFCYYDENGYNGLCFVQRKPPYSKIQLLDEDWEINLAEEKRPEQTGYIVATRRLTDEQWQDFKFGELIVFKGGKMIYSNCRDVSNLLLEEPLTCKEKEILRILRGSPHRLSLREIIENSKYSADEIKSAVHSLLCKGYIRQDRRDEVGWNHDKARFFTEPEKRKEIDAEIK</sequence>
<accession>A0A660SF27</accession>
<comment type="caution">
    <text evidence="3">The sequence shown here is derived from an EMBL/GenBank/DDBJ whole genome shotgun (WGS) entry which is preliminary data.</text>
</comment>
<keyword evidence="3" id="KW-0808">Transferase</keyword>
<protein>
    <submittedName>
        <fullName evidence="3">Class II glutamine amidotransferase</fullName>
    </submittedName>
</protein>
<reference evidence="3 4" key="1">
    <citation type="submission" date="2018-06" db="EMBL/GenBank/DDBJ databases">
        <title>Extensive metabolic versatility and redundancy in microbially diverse, dynamic hydrothermal sediments.</title>
        <authorList>
            <person name="Dombrowski N."/>
            <person name="Teske A."/>
            <person name="Baker B.J."/>
        </authorList>
    </citation>
    <scope>NUCLEOTIDE SEQUENCE [LARGE SCALE GENOMIC DNA]</scope>
    <source>
        <strain evidence="3">B36_G15</strain>
    </source>
</reference>
<feature type="domain" description="Glutamine amidotransferase type-2" evidence="2">
    <location>
        <begin position="2"/>
        <end position="256"/>
    </location>
</feature>
<dbReference type="Proteomes" id="UP000268469">
    <property type="component" value="Unassembled WGS sequence"/>
</dbReference>
<dbReference type="InterPro" id="IPR017932">
    <property type="entry name" value="GATase_2_dom"/>
</dbReference>
<dbReference type="PANTHER" id="PTHR42824:SF1">
    <property type="entry name" value="GLUTAMINE AMIDOTRANSFERASE YAFJ-RELATED"/>
    <property type="match status" value="1"/>
</dbReference>
<keyword evidence="1 3" id="KW-0315">Glutamine amidotransferase</keyword>
<name>A0A660SF27_UNCW3</name>
<gene>
    <name evidence="3" type="ORF">DRP53_08295</name>
</gene>
<evidence type="ECO:0000256" key="1">
    <source>
        <dbReference type="ARBA" id="ARBA00022962"/>
    </source>
</evidence>
<proteinExistence type="predicted"/>
<dbReference type="InterPro" id="IPR026869">
    <property type="entry name" value="EgtC-like"/>
</dbReference>
<dbReference type="SUPFAM" id="SSF56235">
    <property type="entry name" value="N-terminal nucleophile aminohydrolases (Ntn hydrolases)"/>
    <property type="match status" value="1"/>
</dbReference>
<dbReference type="AlphaFoldDB" id="A0A660SF27"/>
<organism evidence="3 4">
    <name type="scientific">candidate division WOR-3 bacterium</name>
    <dbReference type="NCBI Taxonomy" id="2052148"/>
    <lineage>
        <taxon>Bacteria</taxon>
        <taxon>Bacteria division WOR-3</taxon>
    </lineage>
</organism>
<dbReference type="Pfam" id="PF13230">
    <property type="entry name" value="GATase_4"/>
    <property type="match status" value="1"/>
</dbReference>
<dbReference type="PANTHER" id="PTHR42824">
    <property type="entry name" value="GLUTAMINE AMIDOTRANSFERASE"/>
    <property type="match status" value="1"/>
</dbReference>
<dbReference type="GO" id="GO:0016740">
    <property type="term" value="F:transferase activity"/>
    <property type="evidence" value="ECO:0007669"/>
    <property type="project" value="UniProtKB-KW"/>
</dbReference>
<dbReference type="EMBL" id="QNBE01000087">
    <property type="protein sequence ID" value="RKX69394.1"/>
    <property type="molecule type" value="Genomic_DNA"/>
</dbReference>
<evidence type="ECO:0000313" key="4">
    <source>
        <dbReference type="Proteomes" id="UP000268469"/>
    </source>
</evidence>